<comment type="caution">
    <text evidence="7">The sequence shown here is derived from an EMBL/GenBank/DDBJ whole genome shotgun (WGS) entry which is preliminary data.</text>
</comment>
<dbReference type="InterPro" id="IPR027417">
    <property type="entry name" value="P-loop_NTPase"/>
</dbReference>
<dbReference type="CDD" id="cd03230">
    <property type="entry name" value="ABC_DR_subfamily_A"/>
    <property type="match status" value="1"/>
</dbReference>
<evidence type="ECO:0000256" key="5">
    <source>
        <dbReference type="ARBA" id="ARBA00023251"/>
    </source>
</evidence>
<evidence type="ECO:0000259" key="6">
    <source>
        <dbReference type="PROSITE" id="PS50893"/>
    </source>
</evidence>
<dbReference type="GO" id="GO:0046677">
    <property type="term" value="P:response to antibiotic"/>
    <property type="evidence" value="ECO:0007669"/>
    <property type="project" value="UniProtKB-KW"/>
</dbReference>
<dbReference type="SMART" id="SM00382">
    <property type="entry name" value="AAA"/>
    <property type="match status" value="1"/>
</dbReference>
<protein>
    <submittedName>
        <fullName evidence="7">ABC-2 type transport system ATP-binding protein</fullName>
    </submittedName>
</protein>
<dbReference type="PANTHER" id="PTHR42711">
    <property type="entry name" value="ABC TRANSPORTER ATP-BINDING PROTEIN"/>
    <property type="match status" value="1"/>
</dbReference>
<evidence type="ECO:0000256" key="1">
    <source>
        <dbReference type="ARBA" id="ARBA00004202"/>
    </source>
</evidence>
<organism evidence="7 8">
    <name type="scientific">Micrococcus cohnii</name>
    <dbReference type="NCBI Taxonomy" id="993416"/>
    <lineage>
        <taxon>Bacteria</taxon>
        <taxon>Bacillati</taxon>
        <taxon>Actinomycetota</taxon>
        <taxon>Actinomycetes</taxon>
        <taxon>Micrococcales</taxon>
        <taxon>Micrococcaceae</taxon>
        <taxon>Micrococcus</taxon>
    </lineage>
</organism>
<dbReference type="AlphaFoldDB" id="A0A7W7M3I0"/>
<dbReference type="InterPro" id="IPR050763">
    <property type="entry name" value="ABC_transporter_ATP-binding"/>
</dbReference>
<dbReference type="RefSeq" id="WP_184241364.1">
    <property type="nucleotide sequence ID" value="NZ_JACHNA010000001.1"/>
</dbReference>
<comment type="subcellular location">
    <subcellularLocation>
        <location evidence="1">Cell membrane</location>
        <topology evidence="1">Peripheral membrane protein</topology>
    </subcellularLocation>
</comment>
<keyword evidence="4 7" id="KW-0067">ATP-binding</keyword>
<dbReference type="InterPro" id="IPR003439">
    <property type="entry name" value="ABC_transporter-like_ATP-bd"/>
</dbReference>
<dbReference type="InterPro" id="IPR003593">
    <property type="entry name" value="AAA+_ATPase"/>
</dbReference>
<dbReference type="SUPFAM" id="SSF52540">
    <property type="entry name" value="P-loop containing nucleoside triphosphate hydrolases"/>
    <property type="match status" value="1"/>
</dbReference>
<keyword evidence="8" id="KW-1185">Reference proteome</keyword>
<sequence length="322" mass="34617">MRHTTADGPAIAARDVHRHFGSVRAVDGMNLTVPHGEVLALLGPNGAGKTSLLDTVLGFARPDAGTVSVCGTSPETAVRDGRVGAVLQTGGLLSDLSVRETLEMVAACHRAHVPVAEVMARADLDRIARRKVKKCSGGEQQRVRFGLALLTDPELLVLDEPTAGMDVTARRRFWSTMHAEADRGRTIVFATHYLPEAEEFADRIVLMHRGRVHADGTPDALREREGVHLSALPTSETTPSRLAERLDLAWDDVDLRDGRLAIRVRTGDGLSAGARADAVARTLLVDGLGQDLEITRASLDDVFLALTDQTRTAEPTPEEAVA</sequence>
<dbReference type="PANTHER" id="PTHR42711:SF17">
    <property type="entry name" value="ABC TRANSPORTER ATP-BINDING PROTEIN"/>
    <property type="match status" value="1"/>
</dbReference>
<name>A0A7W7M3I0_9MICC</name>
<dbReference type="Pfam" id="PF00005">
    <property type="entry name" value="ABC_tran"/>
    <property type="match status" value="1"/>
</dbReference>
<dbReference type="PROSITE" id="PS50893">
    <property type="entry name" value="ABC_TRANSPORTER_2"/>
    <property type="match status" value="1"/>
</dbReference>
<dbReference type="Proteomes" id="UP000540191">
    <property type="component" value="Unassembled WGS sequence"/>
</dbReference>
<evidence type="ECO:0000256" key="4">
    <source>
        <dbReference type="ARBA" id="ARBA00022840"/>
    </source>
</evidence>
<evidence type="ECO:0000256" key="3">
    <source>
        <dbReference type="ARBA" id="ARBA00022741"/>
    </source>
</evidence>
<proteinExistence type="predicted"/>
<evidence type="ECO:0000313" key="7">
    <source>
        <dbReference type="EMBL" id="MBB4735634.1"/>
    </source>
</evidence>
<evidence type="ECO:0000256" key="2">
    <source>
        <dbReference type="ARBA" id="ARBA00022448"/>
    </source>
</evidence>
<keyword evidence="3" id="KW-0547">Nucleotide-binding</keyword>
<keyword evidence="2" id="KW-0813">Transport</keyword>
<keyword evidence="5" id="KW-0046">Antibiotic resistance</keyword>
<evidence type="ECO:0000313" key="8">
    <source>
        <dbReference type="Proteomes" id="UP000540191"/>
    </source>
</evidence>
<dbReference type="Gene3D" id="3.40.50.300">
    <property type="entry name" value="P-loop containing nucleotide triphosphate hydrolases"/>
    <property type="match status" value="1"/>
</dbReference>
<gene>
    <name evidence="7" type="ORF">HDA30_001142</name>
</gene>
<reference evidence="7 8" key="1">
    <citation type="submission" date="2020-08" db="EMBL/GenBank/DDBJ databases">
        <title>Sequencing the genomes of 1000 actinobacteria strains.</title>
        <authorList>
            <person name="Klenk H.-P."/>
        </authorList>
    </citation>
    <scope>NUCLEOTIDE SEQUENCE [LARGE SCALE GENOMIC DNA]</scope>
    <source>
        <strain evidence="7 8">DSM 23974</strain>
    </source>
</reference>
<dbReference type="GO" id="GO:0005886">
    <property type="term" value="C:plasma membrane"/>
    <property type="evidence" value="ECO:0007669"/>
    <property type="project" value="UniProtKB-SubCell"/>
</dbReference>
<dbReference type="InterPro" id="IPR017871">
    <property type="entry name" value="ABC_transporter-like_CS"/>
</dbReference>
<dbReference type="PROSITE" id="PS00211">
    <property type="entry name" value="ABC_TRANSPORTER_1"/>
    <property type="match status" value="1"/>
</dbReference>
<feature type="domain" description="ABC transporter" evidence="6">
    <location>
        <begin position="11"/>
        <end position="234"/>
    </location>
</feature>
<dbReference type="EMBL" id="JACHNA010000001">
    <property type="protein sequence ID" value="MBB4735634.1"/>
    <property type="molecule type" value="Genomic_DNA"/>
</dbReference>
<accession>A0A7W7M3I0</accession>
<dbReference type="GO" id="GO:0005524">
    <property type="term" value="F:ATP binding"/>
    <property type="evidence" value="ECO:0007669"/>
    <property type="project" value="UniProtKB-KW"/>
</dbReference>
<dbReference type="GO" id="GO:0016887">
    <property type="term" value="F:ATP hydrolysis activity"/>
    <property type="evidence" value="ECO:0007669"/>
    <property type="project" value="InterPro"/>
</dbReference>